<feature type="region of interest" description="Disordered" evidence="1">
    <location>
        <begin position="15"/>
        <end position="94"/>
    </location>
</feature>
<name>V6KZ15_STRRC</name>
<accession>V6KZ15</accession>
<evidence type="ECO:0000313" key="3">
    <source>
        <dbReference type="Proteomes" id="UP000017984"/>
    </source>
</evidence>
<organism evidence="2 3">
    <name type="scientific">Streptomyces roseochromogenus subsp. oscitans DS 12.976</name>
    <dbReference type="NCBI Taxonomy" id="1352936"/>
    <lineage>
        <taxon>Bacteria</taxon>
        <taxon>Bacillati</taxon>
        <taxon>Actinomycetota</taxon>
        <taxon>Actinomycetes</taxon>
        <taxon>Kitasatosporales</taxon>
        <taxon>Streptomycetaceae</taxon>
        <taxon>Streptomyces</taxon>
    </lineage>
</organism>
<protein>
    <submittedName>
        <fullName evidence="2">Uncharacterized protein</fullName>
    </submittedName>
</protein>
<dbReference type="AlphaFoldDB" id="V6KZ15"/>
<sequence length="94" mass="9498">MAILLGTVGFLGAGTAYAHGHGHGRGHHGRENNTTLISQSTSCTTAEENGDVQGESGFENGREGNRSNGKGSPGSQTTNVGSSLGCNNTIILGK</sequence>
<evidence type="ECO:0000313" key="2">
    <source>
        <dbReference type="EMBL" id="EST36676.1"/>
    </source>
</evidence>
<dbReference type="EMBL" id="AWQX01000006">
    <property type="protein sequence ID" value="EST36676.1"/>
    <property type="molecule type" value="Genomic_DNA"/>
</dbReference>
<keyword evidence="3" id="KW-1185">Reference proteome</keyword>
<evidence type="ECO:0000256" key="1">
    <source>
        <dbReference type="SAM" id="MobiDB-lite"/>
    </source>
</evidence>
<dbReference type="PATRIC" id="fig|1352936.5.peg.202"/>
<feature type="compositionally biased region" description="Polar residues" evidence="1">
    <location>
        <begin position="32"/>
        <end position="47"/>
    </location>
</feature>
<gene>
    <name evidence="2" type="ORF">M878_00855</name>
</gene>
<dbReference type="Proteomes" id="UP000017984">
    <property type="component" value="Chromosome"/>
</dbReference>
<comment type="caution">
    <text evidence="2">The sequence shown here is derived from an EMBL/GenBank/DDBJ whole genome shotgun (WGS) entry which is preliminary data.</text>
</comment>
<dbReference type="HOGENOM" id="CLU_125490_1_0_11"/>
<proteinExistence type="predicted"/>
<reference evidence="2 3" key="1">
    <citation type="journal article" date="2014" name="Genome Announc.">
        <title>Draft Genome Sequence of Streptomyces roseochromogenes subsp. oscitans DS 12.976, Producer of the Aminocoumarin Antibiotic Clorobiocin.</title>
        <authorList>
            <person name="Ruckert C."/>
            <person name="Kalinowski J."/>
            <person name="Heide L."/>
            <person name="Apel A.K."/>
        </authorList>
    </citation>
    <scope>NUCLEOTIDE SEQUENCE [LARGE SCALE GENOMIC DNA]</scope>
    <source>
        <strain evidence="2 3">DS 12.976</strain>
    </source>
</reference>
<feature type="compositionally biased region" description="Polar residues" evidence="1">
    <location>
        <begin position="66"/>
        <end position="94"/>
    </location>
</feature>